<keyword evidence="2" id="KW-1185">Reference proteome</keyword>
<dbReference type="EMBL" id="NHSD01000241">
    <property type="protein sequence ID" value="MBK5927379.1"/>
    <property type="molecule type" value="Genomic_DNA"/>
</dbReference>
<reference evidence="1" key="2">
    <citation type="journal article" date="2020" name="Microorganisms">
        <title>Osmotic Adaptation and Compatible Solute Biosynthesis of Phototrophic Bacteria as Revealed from Genome Analyses.</title>
        <authorList>
            <person name="Imhoff J.F."/>
            <person name="Rahn T."/>
            <person name="Kunzel S."/>
            <person name="Keller A."/>
            <person name="Neulinger S.C."/>
        </authorList>
    </citation>
    <scope>NUCLEOTIDE SEQUENCE</scope>
    <source>
        <strain evidence="1">LMG 28126</strain>
    </source>
</reference>
<proteinExistence type="predicted"/>
<evidence type="ECO:0000313" key="2">
    <source>
        <dbReference type="Proteomes" id="UP000706333"/>
    </source>
</evidence>
<accession>A0A934TJR2</accession>
<comment type="caution">
    <text evidence="1">The sequence shown here is derived from an EMBL/GenBank/DDBJ whole genome shotgun (WGS) entry which is preliminary data.</text>
</comment>
<organism evidence="1 2">
    <name type="scientific">Rhodobaculum claviforme</name>
    <dbReference type="NCBI Taxonomy" id="1549854"/>
    <lineage>
        <taxon>Bacteria</taxon>
        <taxon>Pseudomonadati</taxon>
        <taxon>Pseudomonadota</taxon>
        <taxon>Alphaproteobacteria</taxon>
        <taxon>Rhodobacterales</taxon>
        <taxon>Paracoccaceae</taxon>
        <taxon>Rhodobaculum</taxon>
    </lineage>
</organism>
<sequence>MIQPSPTILVTLRESTVAMLMALRSGDETLDAVTARCADLARNAAPIEKAHVPALAPPVPASIAPPVASTTSTWPNSISGTYVASVLGVPVGADTLGALLRNVVDAIHELDPAAIERLSEMKARIRRYVAREREQVHGGRGDLSVLQTRSGWWISANIGEQDLVRSLTALCRASGLRYGHDIRFPA</sequence>
<name>A0A934TJR2_9RHOB</name>
<dbReference type="Proteomes" id="UP000706333">
    <property type="component" value="Unassembled WGS sequence"/>
</dbReference>
<dbReference type="AlphaFoldDB" id="A0A934TJR2"/>
<gene>
    <name evidence="1" type="ORF">CCR87_08575</name>
</gene>
<evidence type="ECO:0000313" key="1">
    <source>
        <dbReference type="EMBL" id="MBK5927379.1"/>
    </source>
</evidence>
<reference evidence="1" key="1">
    <citation type="submission" date="2017-05" db="EMBL/GenBank/DDBJ databases">
        <authorList>
            <person name="Imhoff J.F."/>
            <person name="Rahn T."/>
            <person name="Kuenzel S."/>
            <person name="Neulinger S.C."/>
        </authorList>
    </citation>
    <scope>NUCLEOTIDE SEQUENCE</scope>
    <source>
        <strain evidence="1">LMG 28126</strain>
    </source>
</reference>
<protein>
    <submittedName>
        <fullName evidence="1">Uncharacterized protein</fullName>
    </submittedName>
</protein>